<feature type="region of interest" description="Disordered" evidence="1">
    <location>
        <begin position="1"/>
        <end position="51"/>
    </location>
</feature>
<feature type="compositionally biased region" description="Polar residues" evidence="1">
    <location>
        <begin position="1"/>
        <end position="18"/>
    </location>
</feature>
<gene>
    <name evidence="2" type="ORF">CHLNCDRAFT_29049</name>
</gene>
<feature type="non-terminal residue" evidence="2">
    <location>
        <position position="1"/>
    </location>
</feature>
<evidence type="ECO:0000313" key="2">
    <source>
        <dbReference type="EMBL" id="EFN50496.1"/>
    </source>
</evidence>
<keyword evidence="3" id="KW-1185">Reference proteome</keyword>
<evidence type="ECO:0000256" key="1">
    <source>
        <dbReference type="SAM" id="MobiDB-lite"/>
    </source>
</evidence>
<name>E1ZUJ9_CHLVA</name>
<dbReference type="AlphaFoldDB" id="E1ZUJ9"/>
<proteinExistence type="predicted"/>
<accession>E1ZUJ9</accession>
<dbReference type="Proteomes" id="UP000008141">
    <property type="component" value="Unassembled WGS sequence"/>
</dbReference>
<dbReference type="KEGG" id="cvr:CHLNCDRAFT_29049"/>
<dbReference type="GeneID" id="17349929"/>
<dbReference type="EMBL" id="GL434063">
    <property type="protein sequence ID" value="EFN50496.1"/>
    <property type="molecule type" value="Genomic_DNA"/>
</dbReference>
<organism evidence="3">
    <name type="scientific">Chlorella variabilis</name>
    <name type="common">Green alga</name>
    <dbReference type="NCBI Taxonomy" id="554065"/>
    <lineage>
        <taxon>Eukaryota</taxon>
        <taxon>Viridiplantae</taxon>
        <taxon>Chlorophyta</taxon>
        <taxon>core chlorophytes</taxon>
        <taxon>Trebouxiophyceae</taxon>
        <taxon>Chlorellales</taxon>
        <taxon>Chlorellaceae</taxon>
        <taxon>Chlorella clade</taxon>
        <taxon>Chlorella</taxon>
    </lineage>
</organism>
<dbReference type="RefSeq" id="XP_005842628.1">
    <property type="nucleotide sequence ID" value="XM_005842571.1"/>
</dbReference>
<dbReference type="InParanoid" id="E1ZUJ9"/>
<sequence>QSTPSAPRAGTQTSSLGGNRTGDLRTPSAPRAGTQTSSLGGNRTGDLRLLA</sequence>
<protein>
    <submittedName>
        <fullName evidence="2">Uncharacterized protein</fullName>
    </submittedName>
</protein>
<evidence type="ECO:0000313" key="3">
    <source>
        <dbReference type="Proteomes" id="UP000008141"/>
    </source>
</evidence>
<reference evidence="2 3" key="1">
    <citation type="journal article" date="2010" name="Plant Cell">
        <title>The Chlorella variabilis NC64A genome reveals adaptation to photosymbiosis, coevolution with viruses, and cryptic sex.</title>
        <authorList>
            <person name="Blanc G."/>
            <person name="Duncan G."/>
            <person name="Agarkova I."/>
            <person name="Borodovsky M."/>
            <person name="Gurnon J."/>
            <person name="Kuo A."/>
            <person name="Lindquist E."/>
            <person name="Lucas S."/>
            <person name="Pangilinan J."/>
            <person name="Polle J."/>
            <person name="Salamov A."/>
            <person name="Terry A."/>
            <person name="Yamada T."/>
            <person name="Dunigan D.D."/>
            <person name="Grigoriev I.V."/>
            <person name="Claverie J.M."/>
            <person name="Van Etten J.L."/>
        </authorList>
    </citation>
    <scope>NUCLEOTIDE SEQUENCE [LARGE SCALE GENOMIC DNA]</scope>
    <source>
        <strain evidence="2 3">NC64A</strain>
    </source>
</reference>